<sequence>MPGDRIDHGRQAGRVPADHAERVRPGLPAVSSPRAQGLRFASLTLALALAGCASVSGPAADGAGSSSAATGGSAAAAGSSSPATGGQAGQGASAQTGSKAASASGTAEKTGDAASAAGSGASDRASGEAQSGGTDGNGHGTSGSGSSVTGGAAALAGGLGAALGGSSSSEGAASAESSSGSGVATKDVSSAASGASGAGDAASGAASAVGTDGAASAAAGAASDAASGAAGSALSAAGVPTSLDDVTGGVKLEHLTTYDPKDPLQAYNRVMFAFNEKADKYALKPVAKAYKTVTPDAVQFMLGNFFSNMYDLYTGANNLLQGKPKEALQDVTRFVLNSTLGFLGFGDVATEMGLPKHNEDLGQTLGKWGVPSGPYFVLPLLGPSTVRDAAAKPVDSLYGSAYQWQDGHTALKWQLWTVEKINDRAKLLDAEKMLDDAALDRYTLIRDGWLARRKNAVYDGNPPDDDTDNADDPYADDPYADDPTQDEGAVDDAQGASSGDTTSGSDASKDAGADAAKDAAGDSAGAAKDAASGKADTVKDAARDKASAVKDAANDKAGKAKASAGKAAGAAKGKQ</sequence>
<reference evidence="4 5" key="1">
    <citation type="submission" date="2018-11" db="EMBL/GenBank/DDBJ databases">
        <title>Genome sequencing of Lautropia sp. KCOM 2505 (= ChDC F240).</title>
        <authorList>
            <person name="Kook J.-K."/>
            <person name="Park S.-N."/>
            <person name="Lim Y.K."/>
        </authorList>
    </citation>
    <scope>NUCLEOTIDE SEQUENCE [LARGE SCALE GENOMIC DNA]</scope>
    <source>
        <strain evidence="4 5">KCOM 2505</strain>
    </source>
</reference>
<evidence type="ECO:0000313" key="4">
    <source>
        <dbReference type="EMBL" id="RRN44133.1"/>
    </source>
</evidence>
<dbReference type="PRINTS" id="PR01805">
    <property type="entry name" value="VACJLIPOPROT"/>
</dbReference>
<feature type="compositionally biased region" description="Low complexity" evidence="3">
    <location>
        <begin position="56"/>
        <end position="129"/>
    </location>
</feature>
<proteinExistence type="inferred from homology"/>
<dbReference type="GO" id="GO:0016020">
    <property type="term" value="C:membrane"/>
    <property type="evidence" value="ECO:0007669"/>
    <property type="project" value="InterPro"/>
</dbReference>
<feature type="compositionally biased region" description="Basic and acidic residues" evidence="3">
    <location>
        <begin position="1"/>
        <end position="24"/>
    </location>
</feature>
<comment type="similarity">
    <text evidence="1">Belongs to the MlaA family.</text>
</comment>
<feature type="compositionally biased region" description="Basic and acidic residues" evidence="3">
    <location>
        <begin position="536"/>
        <end position="558"/>
    </location>
</feature>
<dbReference type="Pfam" id="PF04333">
    <property type="entry name" value="MlaA"/>
    <property type="match status" value="1"/>
</dbReference>
<feature type="compositionally biased region" description="Low complexity" evidence="3">
    <location>
        <begin position="495"/>
        <end position="506"/>
    </location>
</feature>
<keyword evidence="2" id="KW-0732">Signal</keyword>
<evidence type="ECO:0000256" key="2">
    <source>
        <dbReference type="ARBA" id="ARBA00022729"/>
    </source>
</evidence>
<evidence type="ECO:0000256" key="3">
    <source>
        <dbReference type="SAM" id="MobiDB-lite"/>
    </source>
</evidence>
<feature type="compositionally biased region" description="Basic and acidic residues" evidence="3">
    <location>
        <begin position="507"/>
        <end position="520"/>
    </location>
</feature>
<feature type="region of interest" description="Disordered" evidence="3">
    <location>
        <begin position="1"/>
        <end position="35"/>
    </location>
</feature>
<feature type="region of interest" description="Disordered" evidence="3">
    <location>
        <begin position="165"/>
        <end position="205"/>
    </location>
</feature>
<dbReference type="PANTHER" id="PTHR30035:SF3">
    <property type="entry name" value="INTERMEMBRANE PHOSPHOLIPID TRANSPORT SYSTEM LIPOPROTEIN MLAA"/>
    <property type="match status" value="1"/>
</dbReference>
<protein>
    <submittedName>
        <fullName evidence="4">VacJ family lipoprotein</fullName>
    </submittedName>
</protein>
<name>A0A3R8T1B8_9BURK</name>
<dbReference type="GO" id="GO:0120010">
    <property type="term" value="P:intermembrane phospholipid transfer"/>
    <property type="evidence" value="ECO:0007669"/>
    <property type="project" value="TreeGrafter"/>
</dbReference>
<feature type="compositionally biased region" description="Gly residues" evidence="3">
    <location>
        <begin position="133"/>
        <end position="143"/>
    </location>
</feature>
<feature type="compositionally biased region" description="Low complexity" evidence="3">
    <location>
        <begin position="521"/>
        <end position="535"/>
    </location>
</feature>
<feature type="compositionally biased region" description="Acidic residues" evidence="3">
    <location>
        <begin position="462"/>
        <end position="490"/>
    </location>
</feature>
<feature type="compositionally biased region" description="Low complexity" evidence="3">
    <location>
        <begin position="560"/>
        <end position="575"/>
    </location>
</feature>
<organism evidence="4 5">
    <name type="scientific">Lautropia dentalis</name>
    <dbReference type="NCBI Taxonomy" id="2490857"/>
    <lineage>
        <taxon>Bacteria</taxon>
        <taxon>Pseudomonadati</taxon>
        <taxon>Pseudomonadota</taxon>
        <taxon>Betaproteobacteria</taxon>
        <taxon>Burkholderiales</taxon>
        <taxon>Burkholderiaceae</taxon>
        <taxon>Lautropia</taxon>
    </lineage>
</organism>
<feature type="region of interest" description="Disordered" evidence="3">
    <location>
        <begin position="455"/>
        <end position="575"/>
    </location>
</feature>
<feature type="region of interest" description="Disordered" evidence="3">
    <location>
        <begin position="56"/>
        <end position="149"/>
    </location>
</feature>
<dbReference type="RefSeq" id="WP_125096327.1">
    <property type="nucleotide sequence ID" value="NZ_RRUE01000002.1"/>
</dbReference>
<evidence type="ECO:0000313" key="5">
    <source>
        <dbReference type="Proteomes" id="UP000270261"/>
    </source>
</evidence>
<dbReference type="Proteomes" id="UP000270261">
    <property type="component" value="Unassembled WGS sequence"/>
</dbReference>
<gene>
    <name evidence="4" type="ORF">EHV23_12245</name>
</gene>
<dbReference type="OrthoDB" id="9785326at2"/>
<dbReference type="PANTHER" id="PTHR30035">
    <property type="entry name" value="LIPOPROTEIN VACJ-RELATED"/>
    <property type="match status" value="1"/>
</dbReference>
<comment type="caution">
    <text evidence="4">The sequence shown here is derived from an EMBL/GenBank/DDBJ whole genome shotgun (WGS) entry which is preliminary data.</text>
</comment>
<dbReference type="AlphaFoldDB" id="A0A3R8T1B8"/>
<keyword evidence="4" id="KW-0449">Lipoprotein</keyword>
<keyword evidence="5" id="KW-1185">Reference proteome</keyword>
<evidence type="ECO:0000256" key="1">
    <source>
        <dbReference type="ARBA" id="ARBA00010634"/>
    </source>
</evidence>
<dbReference type="EMBL" id="RRUE01000002">
    <property type="protein sequence ID" value="RRN44133.1"/>
    <property type="molecule type" value="Genomic_DNA"/>
</dbReference>
<dbReference type="InterPro" id="IPR007428">
    <property type="entry name" value="MlaA"/>
</dbReference>
<accession>A0A3R8T1B8</accession>